<feature type="compositionally biased region" description="Basic and acidic residues" evidence="1">
    <location>
        <begin position="568"/>
        <end position="578"/>
    </location>
</feature>
<name>A0AAW0ETF6_9TRYP</name>
<feature type="compositionally biased region" description="Low complexity" evidence="1">
    <location>
        <begin position="225"/>
        <end position="241"/>
    </location>
</feature>
<feature type="region of interest" description="Disordered" evidence="1">
    <location>
        <begin position="146"/>
        <end position="166"/>
    </location>
</feature>
<gene>
    <name evidence="2" type="ORF">NESM_000627200</name>
</gene>
<comment type="caution">
    <text evidence="2">The sequence shown here is derived from an EMBL/GenBank/DDBJ whole genome shotgun (WGS) entry which is preliminary data.</text>
</comment>
<sequence>MDAGSGSTPAEAPLHAAGEQFRCRVDVEDVVISVAGDAASITTGLFWEELRVVCKFNGITQRTRWLTLPAAIEEAKRELQHTSAPTQGLLPLPYTDFNNLSYEVMFTAEEAARGGDAAGGPAGAAPVRAVKPKRFHRMEFEVEAQNKHRLYSSSGGQTGDRAPTSGNMEVISASLNKGAAKVSAWTRSVFSKLGSSSSGGSSHGGGSGHDSRQQNAAALATLGGAHTGATAPAPPHTGAAAADDRVHEGTYVTVVKDIDASDAYNAAGGRQRFCLVVKPDSQKMPETGTGTPITIAFTLVAHFGQEKCVQRDFRDFVIVADQFVLDFSDAATELPPADPKEERAQPRSIVGYSFGYTANTSSASYTLEASSQTVPVAAALASDAPDGAAMVRVIDFDRLHREEDERKRCAEDYKALPTSCCIVSEATTRLPACRPQLGNRVVCVSRFKTSPDGLCKPSFKCQFAVSLVRYYGTYGESTREVGPPINLAALLNQEALPQRVRVIKFSLGEIMYLRLRRFCFANPALLGAPLLMPYDYNNDGVSLPAASTPPPPHVEGSERRAAATADQQRADTLADTRTSEPALPSPQEQRSSSSSSSSSAPAVETEVPSDNPFFTIEPAQPSSAVMEFGGDSTAHTATRASDAADSYPPSNAWTQHRGDAVAAFEITPSESNPFFSLQREDSSTAPPREPATRVAAAAAATQNPYDFGSADAAPHGEDDAAHQNVAAFELTPI</sequence>
<protein>
    <submittedName>
        <fullName evidence="2">Uncharacterized protein</fullName>
    </submittedName>
</protein>
<feature type="region of interest" description="Disordered" evidence="1">
    <location>
        <begin position="542"/>
        <end position="654"/>
    </location>
</feature>
<evidence type="ECO:0000313" key="2">
    <source>
        <dbReference type="EMBL" id="KAK7196861.1"/>
    </source>
</evidence>
<dbReference type="EMBL" id="JAECZO010000087">
    <property type="protein sequence ID" value="KAK7196861.1"/>
    <property type="molecule type" value="Genomic_DNA"/>
</dbReference>
<reference evidence="2 3" key="1">
    <citation type="journal article" date="2021" name="MBio">
        <title>A New Model Trypanosomatid, Novymonas esmeraldas: Genomic Perception of Its 'Candidatus Pandoraea novymonadis' Endosymbiont.</title>
        <authorList>
            <person name="Zakharova A."/>
            <person name="Saura A."/>
            <person name="Butenko A."/>
            <person name="Podesvova L."/>
            <person name="Warmusova S."/>
            <person name="Kostygov A.Y."/>
            <person name="Nenarokova A."/>
            <person name="Lukes J."/>
            <person name="Opperdoes F.R."/>
            <person name="Yurchenko V."/>
        </authorList>
    </citation>
    <scope>NUCLEOTIDE SEQUENCE [LARGE SCALE GENOMIC DNA]</scope>
    <source>
        <strain evidence="2 3">E262AT.01</strain>
    </source>
</reference>
<feature type="region of interest" description="Disordered" evidence="1">
    <location>
        <begin position="225"/>
        <end position="244"/>
    </location>
</feature>
<keyword evidence="3" id="KW-1185">Reference proteome</keyword>
<evidence type="ECO:0000256" key="1">
    <source>
        <dbReference type="SAM" id="MobiDB-lite"/>
    </source>
</evidence>
<feature type="region of interest" description="Disordered" evidence="1">
    <location>
        <begin position="671"/>
        <end position="722"/>
    </location>
</feature>
<feature type="compositionally biased region" description="Low complexity" evidence="1">
    <location>
        <begin position="692"/>
        <end position="701"/>
    </location>
</feature>
<proteinExistence type="predicted"/>
<accession>A0AAW0ETF6</accession>
<organism evidence="2 3">
    <name type="scientific">Novymonas esmeraldas</name>
    <dbReference type="NCBI Taxonomy" id="1808958"/>
    <lineage>
        <taxon>Eukaryota</taxon>
        <taxon>Discoba</taxon>
        <taxon>Euglenozoa</taxon>
        <taxon>Kinetoplastea</taxon>
        <taxon>Metakinetoplastina</taxon>
        <taxon>Trypanosomatida</taxon>
        <taxon>Trypanosomatidae</taxon>
        <taxon>Novymonas</taxon>
    </lineage>
</organism>
<feature type="region of interest" description="Disordered" evidence="1">
    <location>
        <begin position="193"/>
        <end position="213"/>
    </location>
</feature>
<dbReference type="AlphaFoldDB" id="A0AAW0ETF6"/>
<evidence type="ECO:0000313" key="3">
    <source>
        <dbReference type="Proteomes" id="UP001430356"/>
    </source>
</evidence>
<dbReference type="Proteomes" id="UP001430356">
    <property type="component" value="Unassembled WGS sequence"/>
</dbReference>